<evidence type="ECO:0008006" key="5">
    <source>
        <dbReference type="Google" id="ProtNLM"/>
    </source>
</evidence>
<dbReference type="PANTHER" id="PTHR45586">
    <property type="entry name" value="TPR REPEAT-CONTAINING PROTEIN PA4667"/>
    <property type="match status" value="1"/>
</dbReference>
<protein>
    <recommendedName>
        <fullName evidence="5">Tetratricopeptide repeat protein</fullName>
    </recommendedName>
</protein>
<name>A0A7C2XQ02_9BACT</name>
<dbReference type="InterPro" id="IPR019734">
    <property type="entry name" value="TPR_rpt"/>
</dbReference>
<dbReference type="EMBL" id="DSDS01000004">
    <property type="protein sequence ID" value="HET97111.1"/>
    <property type="molecule type" value="Genomic_DNA"/>
</dbReference>
<evidence type="ECO:0000256" key="3">
    <source>
        <dbReference type="PROSITE-ProRule" id="PRU00339"/>
    </source>
</evidence>
<dbReference type="PANTHER" id="PTHR45586:SF14">
    <property type="entry name" value="TETRATRICOPEPTIDE TPR_2 REPEAT PROTEIN"/>
    <property type="match status" value="1"/>
</dbReference>
<proteinExistence type="predicted"/>
<dbReference type="Pfam" id="PF14559">
    <property type="entry name" value="TPR_19"/>
    <property type="match status" value="1"/>
</dbReference>
<dbReference type="Gene3D" id="1.25.40.10">
    <property type="entry name" value="Tetratricopeptide repeat domain"/>
    <property type="match status" value="4"/>
</dbReference>
<dbReference type="SMART" id="SM00028">
    <property type="entry name" value="TPR"/>
    <property type="match status" value="4"/>
</dbReference>
<evidence type="ECO:0000256" key="1">
    <source>
        <dbReference type="ARBA" id="ARBA00022737"/>
    </source>
</evidence>
<keyword evidence="1" id="KW-0677">Repeat</keyword>
<organism evidence="4">
    <name type="scientific">Desulfurivibrio alkaliphilus</name>
    <dbReference type="NCBI Taxonomy" id="427923"/>
    <lineage>
        <taxon>Bacteria</taxon>
        <taxon>Pseudomonadati</taxon>
        <taxon>Thermodesulfobacteriota</taxon>
        <taxon>Desulfobulbia</taxon>
        <taxon>Desulfobulbales</taxon>
        <taxon>Desulfobulbaceae</taxon>
        <taxon>Desulfurivibrio</taxon>
    </lineage>
</organism>
<dbReference type="InterPro" id="IPR011990">
    <property type="entry name" value="TPR-like_helical_dom_sf"/>
</dbReference>
<keyword evidence="2 3" id="KW-0802">TPR repeat</keyword>
<dbReference type="Proteomes" id="UP000885986">
    <property type="component" value="Unassembled WGS sequence"/>
</dbReference>
<feature type="repeat" description="TPR" evidence="3">
    <location>
        <begin position="306"/>
        <end position="339"/>
    </location>
</feature>
<gene>
    <name evidence="4" type="ORF">ENN98_00095</name>
</gene>
<accession>A0A7C2XQ02</accession>
<evidence type="ECO:0000256" key="2">
    <source>
        <dbReference type="ARBA" id="ARBA00022803"/>
    </source>
</evidence>
<evidence type="ECO:0000313" key="4">
    <source>
        <dbReference type="EMBL" id="HET97111.1"/>
    </source>
</evidence>
<dbReference type="SUPFAM" id="SSF48452">
    <property type="entry name" value="TPR-like"/>
    <property type="match status" value="3"/>
</dbReference>
<dbReference type="PROSITE" id="PS50005">
    <property type="entry name" value="TPR"/>
    <property type="match status" value="1"/>
</dbReference>
<comment type="caution">
    <text evidence="4">The sequence shown here is derived from an EMBL/GenBank/DDBJ whole genome shotgun (WGS) entry which is preliminary data.</text>
</comment>
<sequence length="1364" mass="154310">MILQRWPPWPLFRGSKWPAIWAFVLLLSVGGGYSLAGEVAPLVPEREIVLLEAVIPAWKLRWDEARALVRRGRLPQAAQLYEELLAGAMPSRQARWELARVWQSLGEHDRALYHFELLWEAEPENYEYSRGLAFALLATGRFGRSAELLAGLLSRNPEEPRLLAALVEAHLAMGNGAKALLPLEKLVGLAPDYPGFTGGPAPGATASESLARLYRELGQVDRARDLSRRLAEPIEADPRLLILAADVHEELGLRRQAAAYWRRVVDSGFDYPRAAIRLEAYLLDEGHGEEALSRLLPRLAANPDDPQLLRRTSQVYLGMTLFEQALPHLERYLELNPADRESLLLLLDIYNALHKEAEALVTLERLLALEGETAPDKLLQAALLYEERGEKLRAFELYGRVLAQRPGDPQLLARQLRLLDLLGRDAEAREIMAWPENARQAAAILAAWHELDPDNHPVTLSLALAYLEGSRLAESAELLARLERVGFDQPQFFWARALLRERQQLPYAAWQDYERLLLQVPQREEARWRALELAVSLGLPERVEEHLRHLALAAADHAALLARAAARIEVLDLAGGHRALGAMQPETTVPEERVGLLLTQARLFSLAGLLPEAEQSLRLALLDGVRSVEVYRALFELTLADGRSAEAAIWLTALEQRWPSFPLDSKRIDDRQLVMEGREALPELLRVRLWLAEGDYRQALRLLRRLPREGDGMERLLATAVGRLLLDNLLWQAESLLQEELLDREEPGPEALVLAALVNERRGRLEERENFLVRAREWALLDPGRVLILAEILARYGLHQEAVTLLGSAAELLPHSLRGGLQLADSLAAAGRKSAALAQLDRMLEVYPQLFVIQSRRLRLLFGGGRLDEVVELADGLALAHPWAGPSLTLTKVHALWMQRQWRPALNELAEKLQPPVNTLFAAAAAEARVSVPADEPPPPWRRLAGAVNPLSAFIDKVMTPSYAAALQPGDDEVRRLAAPLYAQYRRQQRFALELQARQSVEQREFFAALRAFERLAQEYPDEGPLLYDLAGLYSRLERLEPEAAIYRQLTAEQVQYPGLTGARLRNELKRQPRSSLHHEYRREEGRDGHKAMVSQRWTASHWLAPYLGHEFDLAVSSLRYRDPDGPETARGRQAELLYRRDAFAEVDLLLGIGAWSLSDGPEHLLGRAEIAGDFGDRFRGSLAYRRQVVEDTLEAVRRGIRAESYSAEAVIDLLPRLEAGAGYGLLDYSDGNRTHGYDLWAGYTIFTDPTLLNVRYIYDFKDSSQKTPVGDHPYWAPANYWRKIVEFSFRHQLTDDPFWRDIPRYYTLRYAAIYDSDGYVHQELAGSLFLEWSPSLILEAGLELCSAPRYRRREFSTTLTYRW</sequence>
<dbReference type="InterPro" id="IPR051012">
    <property type="entry name" value="CellSynth/LPSAsmb/PSIAsmb"/>
</dbReference>
<reference evidence="4" key="1">
    <citation type="journal article" date="2020" name="mSystems">
        <title>Genome- and Community-Level Interaction Insights into Carbon Utilization and Element Cycling Functions of Hydrothermarchaeota in Hydrothermal Sediment.</title>
        <authorList>
            <person name="Zhou Z."/>
            <person name="Liu Y."/>
            <person name="Xu W."/>
            <person name="Pan J."/>
            <person name="Luo Z.H."/>
            <person name="Li M."/>
        </authorList>
    </citation>
    <scope>NUCLEOTIDE SEQUENCE [LARGE SCALE GENOMIC DNA]</scope>
    <source>
        <strain evidence="4">SpSt-1224</strain>
    </source>
</reference>